<keyword evidence="1" id="KW-1185">Reference proteome</keyword>
<dbReference type="WBParaSite" id="nRc.2.0.1.t32804-RA">
    <property type="protein sequence ID" value="nRc.2.0.1.t32804-RA"/>
    <property type="gene ID" value="nRc.2.0.1.g32804"/>
</dbReference>
<dbReference type="AlphaFoldDB" id="A0A915K284"/>
<evidence type="ECO:0000313" key="2">
    <source>
        <dbReference type="WBParaSite" id="nRc.2.0.1.t32804-RA"/>
    </source>
</evidence>
<accession>A0A915K284</accession>
<organism evidence="1 2">
    <name type="scientific">Romanomermis culicivorax</name>
    <name type="common">Nematode worm</name>
    <dbReference type="NCBI Taxonomy" id="13658"/>
    <lineage>
        <taxon>Eukaryota</taxon>
        <taxon>Metazoa</taxon>
        <taxon>Ecdysozoa</taxon>
        <taxon>Nematoda</taxon>
        <taxon>Enoplea</taxon>
        <taxon>Dorylaimia</taxon>
        <taxon>Mermithida</taxon>
        <taxon>Mermithoidea</taxon>
        <taxon>Mermithidae</taxon>
        <taxon>Romanomermis</taxon>
    </lineage>
</organism>
<reference evidence="2" key="1">
    <citation type="submission" date="2022-11" db="UniProtKB">
        <authorList>
            <consortium name="WormBaseParasite"/>
        </authorList>
    </citation>
    <scope>IDENTIFICATION</scope>
</reference>
<dbReference type="Proteomes" id="UP000887565">
    <property type="component" value="Unplaced"/>
</dbReference>
<protein>
    <submittedName>
        <fullName evidence="2">Uncharacterized protein</fullName>
    </submittedName>
</protein>
<evidence type="ECO:0000313" key="1">
    <source>
        <dbReference type="Proteomes" id="UP000887565"/>
    </source>
</evidence>
<name>A0A915K284_ROMCU</name>
<proteinExistence type="predicted"/>
<sequence>MCLRQQNADSACCGQIGVMDSTIVQAHRPAVINMESEFGNCPVKCVVLDDDTQDQFIIDMDFLTHPEINAVLNFKDAFMEMGNKCLPLLLRASSFWSG</sequence>